<dbReference type="Proteomes" id="UP000823405">
    <property type="component" value="Unassembled WGS sequence"/>
</dbReference>
<name>A0A9P6R909_9FUNG</name>
<reference evidence="2" key="1">
    <citation type="journal article" date="2020" name="Fungal Divers.">
        <title>Resolving the Mortierellaceae phylogeny through synthesis of multi-gene phylogenetics and phylogenomics.</title>
        <authorList>
            <person name="Vandepol N."/>
            <person name="Liber J."/>
            <person name="Desiro A."/>
            <person name="Na H."/>
            <person name="Kennedy M."/>
            <person name="Barry K."/>
            <person name="Grigoriev I.V."/>
            <person name="Miller A.N."/>
            <person name="O'Donnell K."/>
            <person name="Stajich J.E."/>
            <person name="Bonito G."/>
        </authorList>
    </citation>
    <scope>NUCLEOTIDE SEQUENCE</scope>
    <source>
        <strain evidence="2">NVP60</strain>
    </source>
</reference>
<evidence type="ECO:0000313" key="2">
    <source>
        <dbReference type="EMBL" id="KAG0315073.1"/>
    </source>
</evidence>
<protein>
    <submittedName>
        <fullName evidence="2">Uncharacterized protein</fullName>
    </submittedName>
</protein>
<comment type="caution">
    <text evidence="2">The sequence shown here is derived from an EMBL/GenBank/DDBJ whole genome shotgun (WGS) entry which is preliminary data.</text>
</comment>
<sequence length="55" mass="5988">TIDENPKIKAWRETELSKSLRPSRASPAQPRAASVRLNDRQGNLTGGIIPPPPQA</sequence>
<feature type="region of interest" description="Disordered" evidence="1">
    <location>
        <begin position="1"/>
        <end position="55"/>
    </location>
</feature>
<feature type="compositionally biased region" description="Low complexity" evidence="1">
    <location>
        <begin position="22"/>
        <end position="34"/>
    </location>
</feature>
<keyword evidence="3" id="KW-1185">Reference proteome</keyword>
<dbReference type="EMBL" id="JAAAIN010000399">
    <property type="protein sequence ID" value="KAG0315073.1"/>
    <property type="molecule type" value="Genomic_DNA"/>
</dbReference>
<proteinExistence type="predicted"/>
<evidence type="ECO:0000256" key="1">
    <source>
        <dbReference type="SAM" id="MobiDB-lite"/>
    </source>
</evidence>
<dbReference type="AlphaFoldDB" id="A0A9P6R909"/>
<feature type="non-terminal residue" evidence="2">
    <location>
        <position position="1"/>
    </location>
</feature>
<accession>A0A9P6R909</accession>
<feature type="compositionally biased region" description="Basic and acidic residues" evidence="1">
    <location>
        <begin position="1"/>
        <end position="18"/>
    </location>
</feature>
<evidence type="ECO:0000313" key="3">
    <source>
        <dbReference type="Proteomes" id="UP000823405"/>
    </source>
</evidence>
<organism evidence="2 3">
    <name type="scientific">Linnemannia gamsii</name>
    <dbReference type="NCBI Taxonomy" id="64522"/>
    <lineage>
        <taxon>Eukaryota</taxon>
        <taxon>Fungi</taxon>
        <taxon>Fungi incertae sedis</taxon>
        <taxon>Mucoromycota</taxon>
        <taxon>Mortierellomycotina</taxon>
        <taxon>Mortierellomycetes</taxon>
        <taxon>Mortierellales</taxon>
        <taxon>Mortierellaceae</taxon>
        <taxon>Linnemannia</taxon>
    </lineage>
</organism>
<gene>
    <name evidence="2" type="ORF">BGZ97_008624</name>
</gene>